<dbReference type="GeneTree" id="ENSGT00440000034107"/>
<name>A0A087XPW8_POEFO</name>
<dbReference type="GO" id="GO:0043025">
    <property type="term" value="C:neuronal cell body"/>
    <property type="evidence" value="ECO:0007669"/>
    <property type="project" value="TreeGrafter"/>
</dbReference>
<evidence type="ECO:0000256" key="1">
    <source>
        <dbReference type="SAM" id="MobiDB-lite"/>
    </source>
</evidence>
<dbReference type="PANTHER" id="PTHR21723:SF5">
    <property type="entry name" value="PROTEIN RIC-3"/>
    <property type="match status" value="1"/>
</dbReference>
<evidence type="ECO:0000256" key="2">
    <source>
        <dbReference type="SAM" id="Phobius"/>
    </source>
</evidence>
<feature type="compositionally biased region" description="Polar residues" evidence="1">
    <location>
        <begin position="368"/>
        <end position="377"/>
    </location>
</feature>
<accession>A0A087XPW8</accession>
<reference evidence="5" key="3">
    <citation type="submission" date="2025-09" db="UniProtKB">
        <authorList>
            <consortium name="Ensembl"/>
        </authorList>
    </citation>
    <scope>IDENTIFICATION</scope>
</reference>
<evidence type="ECO:0000259" key="4">
    <source>
        <dbReference type="Pfam" id="PF15361"/>
    </source>
</evidence>
<organism evidence="5 6">
    <name type="scientific">Poecilia formosa</name>
    <name type="common">Amazon molly</name>
    <name type="synonym">Limia formosa</name>
    <dbReference type="NCBI Taxonomy" id="48698"/>
    <lineage>
        <taxon>Eukaryota</taxon>
        <taxon>Metazoa</taxon>
        <taxon>Chordata</taxon>
        <taxon>Craniata</taxon>
        <taxon>Vertebrata</taxon>
        <taxon>Euteleostomi</taxon>
        <taxon>Actinopterygii</taxon>
        <taxon>Neopterygii</taxon>
        <taxon>Teleostei</taxon>
        <taxon>Neoteleostei</taxon>
        <taxon>Acanthomorphata</taxon>
        <taxon>Ovalentaria</taxon>
        <taxon>Atherinomorphae</taxon>
        <taxon>Cyprinodontiformes</taxon>
        <taxon>Poeciliidae</taxon>
        <taxon>Poeciliinae</taxon>
        <taxon>Poecilia</taxon>
    </lineage>
</organism>
<proteinExistence type="predicted"/>
<sequence>MTITTCQKVTLISCSVLCVSLFLPRMLLPRGKNERGQSEVGPGFYPPGMHQLSVSDDPERWEVDSSRPLTHTVEARVKVQSIGRGKKYNLMAQVIPTYGFGILLYILYIMYKLTCKGKVNKSGLYSTNKTKTTSNASATDYELARLQEKLLQTEMMLERIVSGRSHCSSSGRKRKSKTSTSKKEEKLLRQLRQITLLMQEGRLEGASPEMEAEEVPYGADWEGYPEETYPAYDESCDRHKYETIKLEEDPSQPTAEALAERMEQEEEEIMARKLSIAEEDKELEYVVDEEVEEEEKKQLLIPAPPVIGRKQERVGLEVSKELQQHRGEKKQITFSEKKHVFHYPKEDTVEAEEEEEADDDPLMEAESLQFSCEGSSNPEERAEEDEEE</sequence>
<keyword evidence="2" id="KW-1133">Transmembrane helix</keyword>
<reference evidence="5" key="2">
    <citation type="submission" date="2025-08" db="UniProtKB">
        <authorList>
            <consortium name="Ensembl"/>
        </authorList>
    </citation>
    <scope>IDENTIFICATION</scope>
</reference>
<dbReference type="EMBL" id="AYCK01005593">
    <property type="status" value="NOT_ANNOTATED_CDS"/>
    <property type="molecule type" value="Genomic_DNA"/>
</dbReference>
<dbReference type="Pfam" id="PF15361">
    <property type="entry name" value="RIC3"/>
    <property type="match status" value="1"/>
</dbReference>
<feature type="chain" id="PRO_5001833310" description="Resistance to inhibitors of cholinesterase protein 3 N-terminal domain-containing protein" evidence="3">
    <location>
        <begin position="21"/>
        <end position="388"/>
    </location>
</feature>
<reference evidence="6" key="1">
    <citation type="submission" date="2013-10" db="EMBL/GenBank/DDBJ databases">
        <authorList>
            <person name="Schartl M."/>
            <person name="Warren W."/>
        </authorList>
    </citation>
    <scope>NUCLEOTIDE SEQUENCE [LARGE SCALE GENOMIC DNA]</scope>
    <source>
        <strain evidence="6">female</strain>
    </source>
</reference>
<feature type="compositionally biased region" description="Basic and acidic residues" evidence="1">
    <location>
        <begin position="318"/>
        <end position="348"/>
    </location>
</feature>
<dbReference type="Ensembl" id="ENSPFOT00000007833.1">
    <property type="protein sequence ID" value="ENSPFOP00000007821.1"/>
    <property type="gene ID" value="ENSPFOG00000007878.2"/>
</dbReference>
<keyword evidence="2" id="KW-0472">Membrane</keyword>
<dbReference type="AlphaFoldDB" id="A0A087XPW8"/>
<dbReference type="InterPro" id="IPR032763">
    <property type="entry name" value="RIC3_N"/>
</dbReference>
<evidence type="ECO:0000313" key="6">
    <source>
        <dbReference type="Proteomes" id="UP000028760"/>
    </source>
</evidence>
<protein>
    <recommendedName>
        <fullName evidence="4">Resistance to inhibitors of cholinesterase protein 3 N-terminal domain-containing protein</fullName>
    </recommendedName>
</protein>
<feature type="transmembrane region" description="Helical" evidence="2">
    <location>
        <begin position="90"/>
        <end position="111"/>
    </location>
</feature>
<feature type="domain" description="Resistance to inhibitors of cholinesterase protein 3 N-terminal" evidence="4">
    <location>
        <begin position="16"/>
        <end position="162"/>
    </location>
</feature>
<dbReference type="GO" id="GO:0007271">
    <property type="term" value="P:synaptic transmission, cholinergic"/>
    <property type="evidence" value="ECO:0007669"/>
    <property type="project" value="TreeGrafter"/>
</dbReference>
<dbReference type="GO" id="GO:0043005">
    <property type="term" value="C:neuron projection"/>
    <property type="evidence" value="ECO:0007669"/>
    <property type="project" value="TreeGrafter"/>
</dbReference>
<keyword evidence="6" id="KW-1185">Reference proteome</keyword>
<keyword evidence="2" id="KW-0812">Transmembrane</keyword>
<dbReference type="InterPro" id="IPR026160">
    <property type="entry name" value="Ric3"/>
</dbReference>
<dbReference type="PANTHER" id="PTHR21723">
    <property type="entry name" value="RESISTANCE TO INHIBITORS OF CHOLINESTERASE PROTEIN 3 RIC3"/>
    <property type="match status" value="1"/>
</dbReference>
<dbReference type="GO" id="GO:0045202">
    <property type="term" value="C:synapse"/>
    <property type="evidence" value="ECO:0007669"/>
    <property type="project" value="GOC"/>
</dbReference>
<feature type="region of interest" description="Disordered" evidence="1">
    <location>
        <begin position="318"/>
        <end position="388"/>
    </location>
</feature>
<dbReference type="Proteomes" id="UP000028760">
    <property type="component" value="Unassembled WGS sequence"/>
</dbReference>
<dbReference type="GO" id="GO:0034394">
    <property type="term" value="P:protein localization to cell surface"/>
    <property type="evidence" value="ECO:0007669"/>
    <property type="project" value="TreeGrafter"/>
</dbReference>
<feature type="signal peptide" evidence="3">
    <location>
        <begin position="1"/>
        <end position="20"/>
    </location>
</feature>
<dbReference type="EMBL" id="AYCK01005592">
    <property type="status" value="NOT_ANNOTATED_CDS"/>
    <property type="molecule type" value="Genomic_DNA"/>
</dbReference>
<keyword evidence="3" id="KW-0732">Signal</keyword>
<feature type="region of interest" description="Disordered" evidence="1">
    <location>
        <begin position="162"/>
        <end position="184"/>
    </location>
</feature>
<feature type="compositionally biased region" description="Acidic residues" evidence="1">
    <location>
        <begin position="349"/>
        <end position="363"/>
    </location>
</feature>
<evidence type="ECO:0000313" key="5">
    <source>
        <dbReference type="Ensembl" id="ENSPFOP00000007821.1"/>
    </source>
</evidence>
<evidence type="ECO:0000256" key="3">
    <source>
        <dbReference type="SAM" id="SignalP"/>
    </source>
</evidence>